<protein>
    <submittedName>
        <fullName evidence="2">Uncharacterized protein</fullName>
    </submittedName>
</protein>
<proteinExistence type="predicted"/>
<sequence length="92" mass="10603">MTYRIPSQSPTGSRNSLTGKRSRNGLRRIGRNTKRRRRERAMSEEPPCPRCGLAHITESVDGLADHLKACPECEIRFDLRYFADWSPERKGD</sequence>
<dbReference type="KEGG" id="halg:HUG10_11730"/>
<evidence type="ECO:0000313" key="2">
    <source>
        <dbReference type="EMBL" id="QLG28178.1"/>
    </source>
</evidence>
<feature type="region of interest" description="Disordered" evidence="1">
    <location>
        <begin position="1"/>
        <end position="49"/>
    </location>
</feature>
<dbReference type="AlphaFoldDB" id="A0A7D5KXG0"/>
<dbReference type="EMBL" id="CP058529">
    <property type="protein sequence ID" value="QLG28178.1"/>
    <property type="molecule type" value="Genomic_DNA"/>
</dbReference>
<gene>
    <name evidence="2" type="ORF">HUG10_11730</name>
</gene>
<accession>A0A7D5KXG0</accession>
<dbReference type="GeneID" id="56029513"/>
<keyword evidence="3" id="KW-1185">Reference proteome</keyword>
<dbReference type="Proteomes" id="UP000509750">
    <property type="component" value="Chromosome"/>
</dbReference>
<evidence type="ECO:0000256" key="1">
    <source>
        <dbReference type="SAM" id="MobiDB-lite"/>
    </source>
</evidence>
<reference evidence="2 3" key="1">
    <citation type="submission" date="2020-07" db="EMBL/GenBank/DDBJ databases">
        <title>Gai3-2, isolated from salt lake.</title>
        <authorList>
            <person name="Cui H."/>
            <person name="Shi X."/>
        </authorList>
    </citation>
    <scope>NUCLEOTIDE SEQUENCE [LARGE SCALE GENOMIC DNA]</scope>
    <source>
        <strain evidence="2 3">Gai3-2</strain>
    </source>
</reference>
<evidence type="ECO:0000313" key="3">
    <source>
        <dbReference type="Proteomes" id="UP000509750"/>
    </source>
</evidence>
<organism evidence="2 3">
    <name type="scientific">Halorarum halophilum</name>
    <dbReference type="NCBI Taxonomy" id="2743090"/>
    <lineage>
        <taxon>Archaea</taxon>
        <taxon>Methanobacteriati</taxon>
        <taxon>Methanobacteriota</taxon>
        <taxon>Stenosarchaea group</taxon>
        <taxon>Halobacteria</taxon>
        <taxon>Halobacteriales</taxon>
        <taxon>Haloferacaceae</taxon>
        <taxon>Halorarum</taxon>
    </lineage>
</organism>
<feature type="compositionally biased region" description="Basic residues" evidence="1">
    <location>
        <begin position="20"/>
        <end position="39"/>
    </location>
</feature>
<name>A0A7D5KXG0_9EURY</name>
<feature type="compositionally biased region" description="Polar residues" evidence="1">
    <location>
        <begin position="1"/>
        <end position="19"/>
    </location>
</feature>
<dbReference type="RefSeq" id="WP_179169753.1">
    <property type="nucleotide sequence ID" value="NZ_CP058529.1"/>
</dbReference>